<dbReference type="EMBL" id="KN832992">
    <property type="protein sequence ID" value="KIM83131.1"/>
    <property type="molecule type" value="Genomic_DNA"/>
</dbReference>
<gene>
    <name evidence="1" type="ORF">PILCRDRAFT_819898</name>
</gene>
<reference evidence="1 2" key="1">
    <citation type="submission" date="2014-04" db="EMBL/GenBank/DDBJ databases">
        <authorList>
            <consortium name="DOE Joint Genome Institute"/>
            <person name="Kuo A."/>
            <person name="Tarkka M."/>
            <person name="Buscot F."/>
            <person name="Kohler A."/>
            <person name="Nagy L.G."/>
            <person name="Floudas D."/>
            <person name="Copeland A."/>
            <person name="Barry K.W."/>
            <person name="Cichocki N."/>
            <person name="Veneault-Fourrey C."/>
            <person name="LaButti K."/>
            <person name="Lindquist E.A."/>
            <person name="Lipzen A."/>
            <person name="Lundell T."/>
            <person name="Morin E."/>
            <person name="Murat C."/>
            <person name="Sun H."/>
            <person name="Tunlid A."/>
            <person name="Henrissat B."/>
            <person name="Grigoriev I.V."/>
            <person name="Hibbett D.S."/>
            <person name="Martin F."/>
            <person name="Nordberg H.P."/>
            <person name="Cantor M.N."/>
            <person name="Hua S.X."/>
        </authorList>
    </citation>
    <scope>NUCLEOTIDE SEQUENCE [LARGE SCALE GENOMIC DNA]</scope>
    <source>
        <strain evidence="1 2">F 1598</strain>
    </source>
</reference>
<dbReference type="Proteomes" id="UP000054166">
    <property type="component" value="Unassembled WGS sequence"/>
</dbReference>
<evidence type="ECO:0000313" key="2">
    <source>
        <dbReference type="Proteomes" id="UP000054166"/>
    </source>
</evidence>
<sequence length="74" mass="8407">MQILERHCLFIGKAMVVNLAPAELFAKPESLLLSMMWLRRSVGYPLPVTLERAMESLLNVMYGAIHAVKQPLRL</sequence>
<dbReference type="HOGENOM" id="CLU_2688672_0_0_1"/>
<protein>
    <submittedName>
        <fullName evidence="1">Uncharacterized protein</fullName>
    </submittedName>
</protein>
<name>A0A0C3FY32_PILCF</name>
<keyword evidence="2" id="KW-1185">Reference proteome</keyword>
<dbReference type="AlphaFoldDB" id="A0A0C3FY32"/>
<proteinExistence type="predicted"/>
<dbReference type="InParanoid" id="A0A0C3FY32"/>
<organism evidence="1 2">
    <name type="scientific">Piloderma croceum (strain F 1598)</name>
    <dbReference type="NCBI Taxonomy" id="765440"/>
    <lineage>
        <taxon>Eukaryota</taxon>
        <taxon>Fungi</taxon>
        <taxon>Dikarya</taxon>
        <taxon>Basidiomycota</taxon>
        <taxon>Agaricomycotina</taxon>
        <taxon>Agaricomycetes</taxon>
        <taxon>Agaricomycetidae</taxon>
        <taxon>Atheliales</taxon>
        <taxon>Atheliaceae</taxon>
        <taxon>Piloderma</taxon>
    </lineage>
</organism>
<accession>A0A0C3FY32</accession>
<evidence type="ECO:0000313" key="1">
    <source>
        <dbReference type="EMBL" id="KIM83131.1"/>
    </source>
</evidence>
<reference evidence="2" key="2">
    <citation type="submission" date="2015-01" db="EMBL/GenBank/DDBJ databases">
        <title>Evolutionary Origins and Diversification of the Mycorrhizal Mutualists.</title>
        <authorList>
            <consortium name="DOE Joint Genome Institute"/>
            <consortium name="Mycorrhizal Genomics Consortium"/>
            <person name="Kohler A."/>
            <person name="Kuo A."/>
            <person name="Nagy L.G."/>
            <person name="Floudas D."/>
            <person name="Copeland A."/>
            <person name="Barry K.W."/>
            <person name="Cichocki N."/>
            <person name="Veneault-Fourrey C."/>
            <person name="LaButti K."/>
            <person name="Lindquist E.A."/>
            <person name="Lipzen A."/>
            <person name="Lundell T."/>
            <person name="Morin E."/>
            <person name="Murat C."/>
            <person name="Riley R."/>
            <person name="Ohm R."/>
            <person name="Sun H."/>
            <person name="Tunlid A."/>
            <person name="Henrissat B."/>
            <person name="Grigoriev I.V."/>
            <person name="Hibbett D.S."/>
            <person name="Martin F."/>
        </authorList>
    </citation>
    <scope>NUCLEOTIDE SEQUENCE [LARGE SCALE GENOMIC DNA]</scope>
    <source>
        <strain evidence="2">F 1598</strain>
    </source>
</reference>